<accession>A0AAX4J7C8</accession>
<proteinExistence type="predicted"/>
<organism evidence="1 2">
    <name type="scientific">Staphylococcus phage CF9</name>
    <dbReference type="NCBI Taxonomy" id="3113741"/>
    <lineage>
        <taxon>Viruses</taxon>
        <taxon>Duplodnaviria</taxon>
        <taxon>Heunggongvirae</taxon>
        <taxon>Uroviricota</taxon>
        <taxon>Caudoviricetes</taxon>
        <taxon>Sextaecvirus</taxon>
    </lineage>
</organism>
<protein>
    <submittedName>
        <fullName evidence="1">Terminase large subunit</fullName>
    </submittedName>
</protein>
<name>A0AAX4J7C8_9CAUD</name>
<gene>
    <name evidence="1" type="ORF">CF9_0010</name>
</gene>
<dbReference type="EMBL" id="PP034389">
    <property type="protein sequence ID" value="WRW34562.1"/>
    <property type="molecule type" value="Genomic_DNA"/>
</dbReference>
<sequence>MMRDYIIDGNFLYQENELLENNYKNARITYDTTMNIYVNKKKSAGKIDGVYATADAMYLWKQDIDDGLLTSSFEDRGLFIL</sequence>
<evidence type="ECO:0000313" key="2">
    <source>
        <dbReference type="Proteomes" id="UP001432173"/>
    </source>
</evidence>
<dbReference type="Proteomes" id="UP001432173">
    <property type="component" value="Segment"/>
</dbReference>
<evidence type="ECO:0000313" key="1">
    <source>
        <dbReference type="EMBL" id="WRW34562.1"/>
    </source>
</evidence>
<reference evidence="1" key="1">
    <citation type="submission" date="2023-12" db="EMBL/GenBank/DDBJ databases">
        <title>Isolation and Characterisation of Novel Lytic Bacteriophages for therapeutic applications in Prosthetic Joint Infections.</title>
        <authorList>
            <person name="Burton N."/>
            <person name="Melo L.D.R."/>
            <person name="Pearce B."/>
            <person name="Tadesse M.D."/>
            <person name="Vryonis E."/>
            <person name="Sagona A."/>
        </authorList>
    </citation>
    <scope>NUCLEOTIDE SEQUENCE</scope>
</reference>